<name>A0A392VS81_9FABA</name>
<dbReference type="EMBL" id="LXQA011242341">
    <property type="protein sequence ID" value="MCI90353.1"/>
    <property type="molecule type" value="Genomic_DNA"/>
</dbReference>
<dbReference type="AlphaFoldDB" id="A0A392VS81"/>
<evidence type="ECO:0000313" key="2">
    <source>
        <dbReference type="Proteomes" id="UP000265520"/>
    </source>
</evidence>
<proteinExistence type="predicted"/>
<keyword evidence="2" id="KW-1185">Reference proteome</keyword>
<sequence>MTRLSDTYIVPSQAYDNKLSKFSSRSGPALRIARPASGFYFSVTINLDCE</sequence>
<evidence type="ECO:0000313" key="1">
    <source>
        <dbReference type="EMBL" id="MCI90353.1"/>
    </source>
</evidence>
<dbReference type="Proteomes" id="UP000265520">
    <property type="component" value="Unassembled WGS sequence"/>
</dbReference>
<organism evidence="1 2">
    <name type="scientific">Trifolium medium</name>
    <dbReference type="NCBI Taxonomy" id="97028"/>
    <lineage>
        <taxon>Eukaryota</taxon>
        <taxon>Viridiplantae</taxon>
        <taxon>Streptophyta</taxon>
        <taxon>Embryophyta</taxon>
        <taxon>Tracheophyta</taxon>
        <taxon>Spermatophyta</taxon>
        <taxon>Magnoliopsida</taxon>
        <taxon>eudicotyledons</taxon>
        <taxon>Gunneridae</taxon>
        <taxon>Pentapetalae</taxon>
        <taxon>rosids</taxon>
        <taxon>fabids</taxon>
        <taxon>Fabales</taxon>
        <taxon>Fabaceae</taxon>
        <taxon>Papilionoideae</taxon>
        <taxon>50 kb inversion clade</taxon>
        <taxon>NPAAA clade</taxon>
        <taxon>Hologalegina</taxon>
        <taxon>IRL clade</taxon>
        <taxon>Trifolieae</taxon>
        <taxon>Trifolium</taxon>
    </lineage>
</organism>
<feature type="non-terminal residue" evidence="1">
    <location>
        <position position="50"/>
    </location>
</feature>
<accession>A0A392VS81</accession>
<comment type="caution">
    <text evidence="1">The sequence shown here is derived from an EMBL/GenBank/DDBJ whole genome shotgun (WGS) entry which is preliminary data.</text>
</comment>
<protein>
    <submittedName>
        <fullName evidence="1">Uncharacterized protein</fullName>
    </submittedName>
</protein>
<reference evidence="1 2" key="1">
    <citation type="journal article" date="2018" name="Front. Plant Sci.">
        <title>Red Clover (Trifolium pratense) and Zigzag Clover (T. medium) - A Picture of Genomic Similarities and Differences.</title>
        <authorList>
            <person name="Dluhosova J."/>
            <person name="Istvanek J."/>
            <person name="Nedelnik J."/>
            <person name="Repkova J."/>
        </authorList>
    </citation>
    <scope>NUCLEOTIDE SEQUENCE [LARGE SCALE GENOMIC DNA]</scope>
    <source>
        <strain evidence="2">cv. 10/8</strain>
        <tissue evidence="1">Leaf</tissue>
    </source>
</reference>